<dbReference type="EMBL" id="WISP01000014">
    <property type="protein sequence ID" value="MQW02439.1"/>
    <property type="molecule type" value="Genomic_DNA"/>
</dbReference>
<dbReference type="AlphaFoldDB" id="A0A6A7ZJH1"/>
<evidence type="ECO:0000256" key="2">
    <source>
        <dbReference type="ARBA" id="ARBA00022723"/>
    </source>
</evidence>
<dbReference type="Pfam" id="PF08240">
    <property type="entry name" value="ADH_N"/>
    <property type="match status" value="1"/>
</dbReference>
<evidence type="ECO:0000256" key="3">
    <source>
        <dbReference type="ARBA" id="ARBA00022833"/>
    </source>
</evidence>
<evidence type="ECO:0000259" key="5">
    <source>
        <dbReference type="SMART" id="SM00829"/>
    </source>
</evidence>
<comment type="caution">
    <text evidence="6">The sequence shown here is derived from an EMBL/GenBank/DDBJ whole genome shotgun (WGS) entry which is preliminary data.</text>
</comment>
<dbReference type="InterPro" id="IPR020843">
    <property type="entry name" value="ER"/>
</dbReference>
<evidence type="ECO:0000313" key="6">
    <source>
        <dbReference type="EMBL" id="MQW02439.1"/>
    </source>
</evidence>
<dbReference type="Pfam" id="PF16912">
    <property type="entry name" value="Glu_dehyd_C"/>
    <property type="match status" value="1"/>
</dbReference>
<sequence length="354" mass="36889">MIALRKTVAAFGAELVSLGVAQAPGYGELAIEVAAAGICGSDIHAYEWTAGYEFMTAVMPVTIGHEFSGVVQSVGEGVSGFRAGDRVTCWPTKTCGKCHACSAGRPQDCGHRSIIGLHCDGGFAERVTVPASNCRRIPDGLDLEIAALTEPLSIAVNALDVAEVAPGDRTVVLGPGPIGLGVAWVAASRGADVLLAGFNDAVRLSLAREMGIPHIADLAETSLADAVTEAFGQPADRVIEATGVAQSVADGLMVLRSSGILVAAGIHSSPLQLDLTRFVREKKQLRAAHDTTSKALEEAIRLLAENAETLSCLITHRRPLSQAVEAFELARSRQAVKVLLLPGALPSQFNGEEA</sequence>
<accession>A0A6A7ZJH1</accession>
<dbReference type="Gene3D" id="3.90.180.10">
    <property type="entry name" value="Medium-chain alcohol dehydrogenases, catalytic domain"/>
    <property type="match status" value="1"/>
</dbReference>
<dbReference type="SMART" id="SM00829">
    <property type="entry name" value="PKS_ER"/>
    <property type="match status" value="1"/>
</dbReference>
<dbReference type="InterPro" id="IPR002328">
    <property type="entry name" value="ADH_Zn_CS"/>
</dbReference>
<dbReference type="RefSeq" id="WP_017264931.1">
    <property type="nucleotide sequence ID" value="NZ_CP136309.1"/>
</dbReference>
<dbReference type="GO" id="GO:0008270">
    <property type="term" value="F:zinc ion binding"/>
    <property type="evidence" value="ECO:0007669"/>
    <property type="project" value="InterPro"/>
</dbReference>
<feature type="domain" description="Enoyl reductase (ER)" evidence="5">
    <location>
        <begin position="6"/>
        <end position="340"/>
    </location>
</feature>
<reference evidence="6" key="1">
    <citation type="journal article" date="2013" name="Genome Biol.">
        <title>Comparative genomics of the core and accessory genomes of 48 Sinorhizobium strains comprising five genospecies.</title>
        <authorList>
            <person name="Sugawara M."/>
            <person name="Epstein B."/>
            <person name="Badgley B.D."/>
            <person name="Unno T."/>
            <person name="Xu L."/>
            <person name="Reese J."/>
            <person name="Gyaneshwar P."/>
            <person name="Denny R."/>
            <person name="Mudge J."/>
            <person name="Bharti A.K."/>
            <person name="Farmer A.D."/>
            <person name="May G.D."/>
            <person name="Woodward J.E."/>
            <person name="Medigue C."/>
            <person name="Vallenet D."/>
            <person name="Lajus A."/>
            <person name="Rouy Z."/>
            <person name="Martinez-Vaz B."/>
            <person name="Tiffin P."/>
            <person name="Young N.D."/>
            <person name="Sadowsky M.J."/>
        </authorList>
    </citation>
    <scope>NUCLEOTIDE SEQUENCE</scope>
    <source>
        <strain evidence="6">M30</strain>
    </source>
</reference>
<dbReference type="InterPro" id="IPR013154">
    <property type="entry name" value="ADH-like_N"/>
</dbReference>
<keyword evidence="4" id="KW-0560">Oxidoreductase</keyword>
<protein>
    <submittedName>
        <fullName evidence="6">Alcohol dehydrogenase catalytic domain-containing protein</fullName>
    </submittedName>
</protein>
<dbReference type="InterPro" id="IPR036291">
    <property type="entry name" value="NAD(P)-bd_dom_sf"/>
</dbReference>
<dbReference type="SUPFAM" id="SSF51735">
    <property type="entry name" value="NAD(P)-binding Rossmann-fold domains"/>
    <property type="match status" value="1"/>
</dbReference>
<dbReference type="Gene3D" id="3.40.50.720">
    <property type="entry name" value="NAD(P)-binding Rossmann-like Domain"/>
    <property type="match status" value="1"/>
</dbReference>
<evidence type="ECO:0000256" key="4">
    <source>
        <dbReference type="ARBA" id="ARBA00023002"/>
    </source>
</evidence>
<gene>
    <name evidence="6" type="ORF">GHK45_00770</name>
</gene>
<keyword evidence="3" id="KW-0862">Zinc</keyword>
<dbReference type="PANTHER" id="PTHR43401:SF2">
    <property type="entry name" value="L-THREONINE 3-DEHYDROGENASE"/>
    <property type="match status" value="1"/>
</dbReference>
<dbReference type="InterPro" id="IPR011032">
    <property type="entry name" value="GroES-like_sf"/>
</dbReference>
<dbReference type="SUPFAM" id="SSF50129">
    <property type="entry name" value="GroES-like"/>
    <property type="match status" value="1"/>
</dbReference>
<comment type="cofactor">
    <cofactor evidence="1">
        <name>Zn(2+)</name>
        <dbReference type="ChEBI" id="CHEBI:29105"/>
    </cofactor>
</comment>
<name>A0A6A7ZJH1_RHIML</name>
<proteinExistence type="predicted"/>
<evidence type="ECO:0000256" key="1">
    <source>
        <dbReference type="ARBA" id="ARBA00001947"/>
    </source>
</evidence>
<dbReference type="InterPro" id="IPR031640">
    <property type="entry name" value="Glu_dehyd_C"/>
</dbReference>
<dbReference type="GO" id="GO:0016616">
    <property type="term" value="F:oxidoreductase activity, acting on the CH-OH group of donors, NAD or NADP as acceptor"/>
    <property type="evidence" value="ECO:0007669"/>
    <property type="project" value="UniProtKB-ARBA"/>
</dbReference>
<keyword evidence="2" id="KW-0479">Metal-binding</keyword>
<dbReference type="PANTHER" id="PTHR43401">
    <property type="entry name" value="L-THREONINE 3-DEHYDROGENASE"/>
    <property type="match status" value="1"/>
</dbReference>
<dbReference type="PROSITE" id="PS00059">
    <property type="entry name" value="ADH_ZINC"/>
    <property type="match status" value="1"/>
</dbReference>
<organism evidence="6">
    <name type="scientific">Rhizobium meliloti</name>
    <name type="common">Ensifer meliloti</name>
    <name type="synonym">Sinorhizobium meliloti</name>
    <dbReference type="NCBI Taxonomy" id="382"/>
    <lineage>
        <taxon>Bacteria</taxon>
        <taxon>Pseudomonadati</taxon>
        <taxon>Pseudomonadota</taxon>
        <taxon>Alphaproteobacteria</taxon>
        <taxon>Hyphomicrobiales</taxon>
        <taxon>Rhizobiaceae</taxon>
        <taxon>Sinorhizobium/Ensifer group</taxon>
        <taxon>Sinorhizobium</taxon>
    </lineage>
</organism>
<dbReference type="InterPro" id="IPR050129">
    <property type="entry name" value="Zn_alcohol_dh"/>
</dbReference>